<evidence type="ECO:0000313" key="2">
    <source>
        <dbReference type="Proteomes" id="UP001152024"/>
    </source>
</evidence>
<protein>
    <recommendedName>
        <fullName evidence="3">F-box domain-containing protein</fullName>
    </recommendedName>
</protein>
<reference evidence="1" key="1">
    <citation type="submission" date="2022-09" db="EMBL/GenBank/DDBJ databases">
        <title>Fusarium specimens isolated from Avocado Roots.</title>
        <authorList>
            <person name="Stajich J."/>
            <person name="Roper C."/>
            <person name="Heimlech-Rivalta G."/>
        </authorList>
    </citation>
    <scope>NUCLEOTIDE SEQUENCE</scope>
    <source>
        <strain evidence="1">CF00095</strain>
    </source>
</reference>
<proteinExistence type="predicted"/>
<organism evidence="1 2">
    <name type="scientific">Fusarium equiseti</name>
    <name type="common">Fusarium scirpi</name>
    <dbReference type="NCBI Taxonomy" id="61235"/>
    <lineage>
        <taxon>Eukaryota</taxon>
        <taxon>Fungi</taxon>
        <taxon>Dikarya</taxon>
        <taxon>Ascomycota</taxon>
        <taxon>Pezizomycotina</taxon>
        <taxon>Sordariomycetes</taxon>
        <taxon>Hypocreomycetidae</taxon>
        <taxon>Hypocreales</taxon>
        <taxon>Nectriaceae</taxon>
        <taxon>Fusarium</taxon>
        <taxon>Fusarium incarnatum-equiseti species complex</taxon>
    </lineage>
</organism>
<sequence length="405" mass="46646">MPDDSHLLRMPNEILRLCFEQVAHLDRELAIGYEYYNRRYEKDGSKEHIRVGLQGQSNVEGQYALALTCRRFHDLVIPILYTTVRLDAHEFCQTWAHQRTLFFRSIDDNPSLKLHVKDLTINWDFECVGSDTIRYLAKFPNLERLAVWKMKLEPGMMEMPLPEEKRTSSLTDISFKSLHANPSDIKPLLEWPRNLHAFDFGHMLFDDYELDEPEAWDYAKLTNALEPQRESLRILKIGFLPGYELDLDTLSTRVFPQLHTLSLNMMRKNPSLTKLCNWLSPSLHTLILDFHGDSQCGPFSTFAAAETQKMMRVGSWARRTKAHGGGGENLQRIGIRVFADDSEEVCDVIGEESRCMHNNLTKKLLVKALECLEHHGFQSFWIGASGIEHTARGIRESCKYGSCIA</sequence>
<comment type="caution">
    <text evidence="1">The sequence shown here is derived from an EMBL/GenBank/DDBJ whole genome shotgun (WGS) entry which is preliminary data.</text>
</comment>
<evidence type="ECO:0000313" key="1">
    <source>
        <dbReference type="EMBL" id="KAJ4138488.1"/>
    </source>
</evidence>
<keyword evidence="2" id="KW-1185">Reference proteome</keyword>
<name>A0ABQ8RN53_FUSEQ</name>
<dbReference type="EMBL" id="JAOQBH010000003">
    <property type="protein sequence ID" value="KAJ4138488.1"/>
    <property type="molecule type" value="Genomic_DNA"/>
</dbReference>
<accession>A0ABQ8RN53</accession>
<dbReference type="Proteomes" id="UP001152024">
    <property type="component" value="Unassembled WGS sequence"/>
</dbReference>
<evidence type="ECO:0008006" key="3">
    <source>
        <dbReference type="Google" id="ProtNLM"/>
    </source>
</evidence>
<gene>
    <name evidence="1" type="ORF">NW768_002323</name>
</gene>